<feature type="compositionally biased region" description="Pro residues" evidence="1">
    <location>
        <begin position="171"/>
        <end position="180"/>
    </location>
</feature>
<dbReference type="OrthoDB" id="2687876at2759"/>
<keyword evidence="3" id="KW-1185">Reference proteome</keyword>
<sequence length="223" mass="24057">MTANCLKYPGTSTIQEPPPISQSPEGSHQIEVLRFLRLALWISPVCCLNHHLPFQVGHYQPYAILLSWSPSTIHVFSRTGADLDHTAARVTQLLLKSRCENPVHPNAPPNAHKATSSPFKKCTPPSTTSAQIAAMSNSYSVKKNSLKTSTCGRSPPGDQFQTSPPLGKSQPPSPTSPPSQPQQANDTTNLHMHAASHAPSSQNASTMRLFSGAEDLCIRFGSV</sequence>
<dbReference type="Proteomes" id="UP000284706">
    <property type="component" value="Unassembled WGS sequence"/>
</dbReference>
<feature type="compositionally biased region" description="Polar residues" evidence="1">
    <location>
        <begin position="113"/>
        <end position="127"/>
    </location>
</feature>
<name>A0A409YRP5_9AGAR</name>
<feature type="region of interest" description="Disordered" evidence="1">
    <location>
        <begin position="1"/>
        <end position="25"/>
    </location>
</feature>
<dbReference type="AlphaFoldDB" id="A0A409YRP5"/>
<protein>
    <submittedName>
        <fullName evidence="2">Uncharacterized protein</fullName>
    </submittedName>
</protein>
<comment type="caution">
    <text evidence="2">The sequence shown here is derived from an EMBL/GenBank/DDBJ whole genome shotgun (WGS) entry which is preliminary data.</text>
</comment>
<feature type="region of interest" description="Disordered" evidence="1">
    <location>
        <begin position="144"/>
        <end position="204"/>
    </location>
</feature>
<feature type="region of interest" description="Disordered" evidence="1">
    <location>
        <begin position="101"/>
        <end position="127"/>
    </location>
</feature>
<reference evidence="2 3" key="1">
    <citation type="journal article" date="2018" name="Evol. Lett.">
        <title>Horizontal gene cluster transfer increased hallucinogenic mushroom diversity.</title>
        <authorList>
            <person name="Reynolds H.T."/>
            <person name="Vijayakumar V."/>
            <person name="Gluck-Thaler E."/>
            <person name="Korotkin H.B."/>
            <person name="Matheny P.B."/>
            <person name="Slot J.C."/>
        </authorList>
    </citation>
    <scope>NUCLEOTIDE SEQUENCE [LARGE SCALE GENOMIC DNA]</scope>
    <source>
        <strain evidence="2 3">SRW20</strain>
    </source>
</reference>
<dbReference type="InParanoid" id="A0A409YRP5"/>
<gene>
    <name evidence="2" type="ORF">CVT26_009235</name>
</gene>
<accession>A0A409YRP5</accession>
<evidence type="ECO:0000256" key="1">
    <source>
        <dbReference type="SAM" id="MobiDB-lite"/>
    </source>
</evidence>
<proteinExistence type="predicted"/>
<organism evidence="2 3">
    <name type="scientific">Gymnopilus dilepis</name>
    <dbReference type="NCBI Taxonomy" id="231916"/>
    <lineage>
        <taxon>Eukaryota</taxon>
        <taxon>Fungi</taxon>
        <taxon>Dikarya</taxon>
        <taxon>Basidiomycota</taxon>
        <taxon>Agaricomycotina</taxon>
        <taxon>Agaricomycetes</taxon>
        <taxon>Agaricomycetidae</taxon>
        <taxon>Agaricales</taxon>
        <taxon>Agaricineae</taxon>
        <taxon>Hymenogastraceae</taxon>
        <taxon>Gymnopilus</taxon>
    </lineage>
</organism>
<evidence type="ECO:0000313" key="3">
    <source>
        <dbReference type="Proteomes" id="UP000284706"/>
    </source>
</evidence>
<evidence type="ECO:0000313" key="2">
    <source>
        <dbReference type="EMBL" id="PPR05662.1"/>
    </source>
</evidence>
<dbReference type="EMBL" id="NHYE01000448">
    <property type="protein sequence ID" value="PPR05662.1"/>
    <property type="molecule type" value="Genomic_DNA"/>
</dbReference>